<gene>
    <name evidence="2" type="ORF">PAND9192_03896</name>
</gene>
<sequence>MIIKKYLFIAIIVFSTLLSVNSNADEIIGYWVDANGMYLGDKVYITDNDVEAYLTESTTRFVRDGWRSYYNITDKSFELTAQPIEKSINNGIQYFYYGSNDCSGNGAMFDLFGIPGENLASMAPSSSILWSTPDLLNKKVLQITADTYGNLMLPDAMSSMSPAEGSLFDSKAHFNDDGMLVCEPAYNITVADVGWISHTENIVGKYRWMKFKFSDDDQNTVVATIKGAVPPFKFISTQDESYDPDAKPRIEYQSPVNSVSIRVSSQGKLSYVTVNQGQSLYIGDIKVSKLSTGVYDVTFPESYIAADRARDKLILTCNVNSNNRNQGGEMGISCYKLDAQNIIRIVTEYHKHPINTDFTLGVKW</sequence>
<protein>
    <submittedName>
        <fullName evidence="2">Uncharacterized protein</fullName>
    </submittedName>
</protein>
<reference evidence="3" key="1">
    <citation type="submission" date="2017-06" db="EMBL/GenBank/DDBJ databases">
        <authorList>
            <person name="Rodrigo-Torres L."/>
            <person name="Arahal R.D."/>
            <person name="Lucena T."/>
        </authorList>
    </citation>
    <scope>NUCLEOTIDE SEQUENCE [LARGE SCALE GENOMIC DNA]</scope>
    <source>
        <strain evidence="3">CECT 9192</strain>
    </source>
</reference>
<dbReference type="EMBL" id="FYAJ01000016">
    <property type="protein sequence ID" value="SMY38857.1"/>
    <property type="molecule type" value="Genomic_DNA"/>
</dbReference>
<evidence type="ECO:0000256" key="1">
    <source>
        <dbReference type="SAM" id="SignalP"/>
    </source>
</evidence>
<name>A0A1Y6MQJ6_9GAMM</name>
<feature type="signal peptide" evidence="1">
    <location>
        <begin position="1"/>
        <end position="24"/>
    </location>
</feature>
<dbReference type="RefSeq" id="WP_144018113.1">
    <property type="nucleotide sequence ID" value="NZ_FYAJ01000016.1"/>
</dbReference>
<dbReference type="Proteomes" id="UP000195719">
    <property type="component" value="Unassembled WGS sequence"/>
</dbReference>
<proteinExistence type="predicted"/>
<keyword evidence="3" id="KW-1185">Reference proteome</keyword>
<dbReference type="AlphaFoldDB" id="A0A1Y6MQJ6"/>
<keyword evidence="1" id="KW-0732">Signal</keyword>
<evidence type="ECO:0000313" key="2">
    <source>
        <dbReference type="EMBL" id="SMY38857.1"/>
    </source>
</evidence>
<accession>A0A1Y6MQJ6</accession>
<organism evidence="2 3">
    <name type="scientific">Photobacterium andalusiense</name>
    <dbReference type="NCBI Taxonomy" id="2204296"/>
    <lineage>
        <taxon>Bacteria</taxon>
        <taxon>Pseudomonadati</taxon>
        <taxon>Pseudomonadota</taxon>
        <taxon>Gammaproteobacteria</taxon>
        <taxon>Vibrionales</taxon>
        <taxon>Vibrionaceae</taxon>
        <taxon>Photobacterium</taxon>
    </lineage>
</organism>
<feature type="chain" id="PRO_5013074280" evidence="1">
    <location>
        <begin position="25"/>
        <end position="364"/>
    </location>
</feature>
<evidence type="ECO:0000313" key="3">
    <source>
        <dbReference type="Proteomes" id="UP000195719"/>
    </source>
</evidence>